<evidence type="ECO:0000256" key="2">
    <source>
        <dbReference type="SAM" id="Coils"/>
    </source>
</evidence>
<feature type="coiled-coil region" evidence="2">
    <location>
        <begin position="296"/>
        <end position="324"/>
    </location>
</feature>
<reference evidence="3" key="2">
    <citation type="submission" date="2025-09" db="UniProtKB">
        <authorList>
            <consortium name="Ensembl"/>
        </authorList>
    </citation>
    <scope>IDENTIFICATION</scope>
</reference>
<dbReference type="GO" id="GO:0005576">
    <property type="term" value="C:extracellular region"/>
    <property type="evidence" value="ECO:0007669"/>
    <property type="project" value="InterPro"/>
</dbReference>
<sequence length="334" mass="37040">TSRFIEDARKYFQDKVKPSYLLLLLTDDKAWEVFVTAAQLNGYQAHELREALFKITKYMMVKDENWDHKDQQYGEFFLHLFPPLKKELEDHIGKLRALADGVQGFHRGTTIANVLASSAGTISDFIFLAGLGLAVLTDGAGFLLLEAGMALGLTASVAETTSSAVEYAKKLRAEAQARDLINKSNTDVLKVIKEFMTENTPSLLSIADNSYQLMEGIGKDIRAIRQARANFQSAPSAPPPEVIGRTSAEGEELVERVAERPALALSRGTMIAGAASGGILLVLDMFHLVYETKHLLEGAESELAEELKERAQELEEKLNMLTKWYEFLQAGREQ</sequence>
<dbReference type="GO" id="GO:0006869">
    <property type="term" value="P:lipid transport"/>
    <property type="evidence" value="ECO:0007669"/>
    <property type="project" value="InterPro"/>
</dbReference>
<dbReference type="Ensembl" id="ENSSBOT00000019050.1">
    <property type="protein sequence ID" value="ENSSBOP00000003657.1"/>
    <property type="gene ID" value="ENSSBOG00000017347.1"/>
</dbReference>
<evidence type="ECO:0000313" key="3">
    <source>
        <dbReference type="Ensembl" id="ENSSBOP00000003657.1"/>
    </source>
</evidence>
<dbReference type="PANTHER" id="PTHR14096">
    <property type="entry name" value="APOLIPOPROTEIN L"/>
    <property type="match status" value="1"/>
</dbReference>
<keyword evidence="2" id="KW-0175">Coiled coil</keyword>
<name>A0A2K6S8E5_SAIBB</name>
<dbReference type="GO" id="GO:0008289">
    <property type="term" value="F:lipid binding"/>
    <property type="evidence" value="ECO:0007669"/>
    <property type="project" value="InterPro"/>
</dbReference>
<reference evidence="3" key="1">
    <citation type="submission" date="2025-08" db="UniProtKB">
        <authorList>
            <consortium name="Ensembl"/>
        </authorList>
    </citation>
    <scope>IDENTIFICATION</scope>
</reference>
<organism evidence="3 4">
    <name type="scientific">Saimiri boliviensis boliviensis</name>
    <name type="common">Bolivian squirrel monkey</name>
    <dbReference type="NCBI Taxonomy" id="39432"/>
    <lineage>
        <taxon>Eukaryota</taxon>
        <taxon>Metazoa</taxon>
        <taxon>Chordata</taxon>
        <taxon>Craniata</taxon>
        <taxon>Vertebrata</taxon>
        <taxon>Euteleostomi</taxon>
        <taxon>Mammalia</taxon>
        <taxon>Eutheria</taxon>
        <taxon>Euarchontoglires</taxon>
        <taxon>Primates</taxon>
        <taxon>Haplorrhini</taxon>
        <taxon>Platyrrhini</taxon>
        <taxon>Cebidae</taxon>
        <taxon>Saimiriinae</taxon>
        <taxon>Saimiri</taxon>
    </lineage>
</organism>
<dbReference type="Proteomes" id="UP000233220">
    <property type="component" value="Unplaced"/>
</dbReference>
<dbReference type="OMA" id="HAMETGK"/>
<dbReference type="STRING" id="39432.ENSSBOP00000003657"/>
<dbReference type="Pfam" id="PF05461">
    <property type="entry name" value="ApoL"/>
    <property type="match status" value="1"/>
</dbReference>
<proteinExistence type="inferred from homology"/>
<comment type="similarity">
    <text evidence="1">Belongs to the apolipoprotein L family.</text>
</comment>
<protein>
    <submittedName>
        <fullName evidence="3">Apolipoprotein L2</fullName>
    </submittedName>
</protein>
<keyword evidence="4" id="KW-1185">Reference proteome</keyword>
<dbReference type="AlphaFoldDB" id="A0A2K6S8E5"/>
<evidence type="ECO:0000256" key="1">
    <source>
        <dbReference type="ARBA" id="ARBA00010090"/>
    </source>
</evidence>
<dbReference type="PANTHER" id="PTHR14096:SF55">
    <property type="entry name" value="APOLIPOPROTEIN L1"/>
    <property type="match status" value="1"/>
</dbReference>
<dbReference type="GeneTree" id="ENSGT01030000234599"/>
<dbReference type="GO" id="GO:0042157">
    <property type="term" value="P:lipoprotein metabolic process"/>
    <property type="evidence" value="ECO:0007669"/>
    <property type="project" value="InterPro"/>
</dbReference>
<dbReference type="GO" id="GO:0016020">
    <property type="term" value="C:membrane"/>
    <property type="evidence" value="ECO:0007669"/>
    <property type="project" value="TreeGrafter"/>
</dbReference>
<evidence type="ECO:0000313" key="4">
    <source>
        <dbReference type="Proteomes" id="UP000233220"/>
    </source>
</evidence>
<dbReference type="InterPro" id="IPR008405">
    <property type="entry name" value="ApoL"/>
</dbReference>
<gene>
    <name evidence="3" type="primary">APOL2</name>
</gene>
<accession>A0A2K6S8E5</accession>